<reference evidence="3" key="1">
    <citation type="submission" date="2018-11" db="EMBL/GenBank/DDBJ databases">
        <authorList>
            <consortium name="Genoscope - CEA"/>
            <person name="William W."/>
        </authorList>
    </citation>
    <scope>NUCLEOTIDE SEQUENCE</scope>
</reference>
<feature type="compositionally biased region" description="Polar residues" evidence="1">
    <location>
        <begin position="1"/>
        <end position="12"/>
    </location>
</feature>
<proteinExistence type="predicted"/>
<gene>
    <name evidence="3" type="ORF">BRAA09T38199Z</name>
    <name evidence="2" type="ORF">BRAPAZ1V2_A09P28500.2</name>
</gene>
<dbReference type="Gramene" id="A09p28500.2_BraZ1">
    <property type="protein sequence ID" value="A09p28500.2_BraZ1.CDS.1"/>
    <property type="gene ID" value="A09g28500.2_BraZ1"/>
</dbReference>
<organism evidence="3">
    <name type="scientific">Brassica campestris</name>
    <name type="common">Field mustard</name>
    <dbReference type="NCBI Taxonomy" id="3711"/>
    <lineage>
        <taxon>Eukaryota</taxon>
        <taxon>Viridiplantae</taxon>
        <taxon>Streptophyta</taxon>
        <taxon>Embryophyta</taxon>
        <taxon>Tracheophyta</taxon>
        <taxon>Spermatophyta</taxon>
        <taxon>Magnoliopsida</taxon>
        <taxon>eudicotyledons</taxon>
        <taxon>Gunneridae</taxon>
        <taxon>Pentapetalae</taxon>
        <taxon>rosids</taxon>
        <taxon>malvids</taxon>
        <taxon>Brassicales</taxon>
        <taxon>Brassicaceae</taxon>
        <taxon>Brassiceae</taxon>
        <taxon>Brassica</taxon>
    </lineage>
</organism>
<sequence length="117" mass="12732">MPNIPLQASTASSDRETATHRSCSYPLDRAPLPGVKKLTTSPVDPRFTMALLPDHQSSPVKGCSFSLIAFLTHHQPSTAGCDESVHVSGEVNRKNFAAPLRIDGKQTRYCPLQTRST</sequence>
<dbReference type="Proteomes" id="UP000694005">
    <property type="component" value="Chromosome A09"/>
</dbReference>
<feature type="region of interest" description="Disordered" evidence="1">
    <location>
        <begin position="1"/>
        <end position="26"/>
    </location>
</feature>
<dbReference type="EMBL" id="LS974625">
    <property type="protein sequence ID" value="CAG7862383.1"/>
    <property type="molecule type" value="Genomic_DNA"/>
</dbReference>
<evidence type="ECO:0000256" key="1">
    <source>
        <dbReference type="SAM" id="MobiDB-lite"/>
    </source>
</evidence>
<name>A0A3P5YKP9_BRACM</name>
<dbReference type="AlphaFoldDB" id="A0A3P5YKP9"/>
<protein>
    <submittedName>
        <fullName evidence="2">Uncharacterized protein</fullName>
    </submittedName>
</protein>
<accession>A0A3P5YKP9</accession>
<evidence type="ECO:0000313" key="3">
    <source>
        <dbReference type="EMBL" id="VDC60588.1"/>
    </source>
</evidence>
<evidence type="ECO:0000313" key="2">
    <source>
        <dbReference type="EMBL" id="CAG7862383.1"/>
    </source>
</evidence>
<dbReference type="EMBL" id="LR031568">
    <property type="protein sequence ID" value="VDC60588.1"/>
    <property type="molecule type" value="Genomic_DNA"/>
</dbReference>